<name>A0AAV5T2V6_9BILA</name>
<comment type="caution">
    <text evidence="3">The sequence shown here is derived from an EMBL/GenBank/DDBJ whole genome shotgun (WGS) entry which is preliminary data.</text>
</comment>
<keyword evidence="2" id="KW-0732">Signal</keyword>
<accession>A0AAV5T2V6</accession>
<organism evidence="3 4">
    <name type="scientific">Pristionchus entomophagus</name>
    <dbReference type="NCBI Taxonomy" id="358040"/>
    <lineage>
        <taxon>Eukaryota</taxon>
        <taxon>Metazoa</taxon>
        <taxon>Ecdysozoa</taxon>
        <taxon>Nematoda</taxon>
        <taxon>Chromadorea</taxon>
        <taxon>Rhabditida</taxon>
        <taxon>Rhabditina</taxon>
        <taxon>Diplogasteromorpha</taxon>
        <taxon>Diplogasteroidea</taxon>
        <taxon>Neodiplogasteridae</taxon>
        <taxon>Pristionchus</taxon>
    </lineage>
</organism>
<feature type="non-terminal residue" evidence="3">
    <location>
        <position position="294"/>
    </location>
</feature>
<proteinExistence type="predicted"/>
<evidence type="ECO:0000256" key="2">
    <source>
        <dbReference type="SAM" id="SignalP"/>
    </source>
</evidence>
<dbReference type="EMBL" id="BTSX01000003">
    <property type="protein sequence ID" value="GMS89810.1"/>
    <property type="molecule type" value="Genomic_DNA"/>
</dbReference>
<keyword evidence="4" id="KW-1185">Reference proteome</keyword>
<evidence type="ECO:0000313" key="4">
    <source>
        <dbReference type="Proteomes" id="UP001432027"/>
    </source>
</evidence>
<gene>
    <name evidence="3" type="ORF">PENTCL1PPCAC_11985</name>
</gene>
<feature type="signal peptide" evidence="2">
    <location>
        <begin position="1"/>
        <end position="17"/>
    </location>
</feature>
<feature type="compositionally biased region" description="Basic and acidic residues" evidence="1">
    <location>
        <begin position="103"/>
        <end position="119"/>
    </location>
</feature>
<sequence length="294" mass="33094">MISTVLLLLVGGFTVHSQQFEPFNENSISLDGLFDEEFDSINPAPPLPPHDSEEQITVLPPSLTTVSPIKSIDAGDIVPPRAAAPQSGLIFDEVDFPPEESGEEMRVVSGEKNERQEEMKRGGISIYRPIEGIGNDKKRKSGSTGWTHKRKRLVKKGAKMIRAKWTVIPENISTIRPNFQRKRRILTRVSHVKPSHPPTFHSLPSSSKSRSVFRPSPPPRISTARWIEQSGSIDGSTKKKKGISRSRSNEGEERGQKMRSSHSDVSRLFRVARTDERLESSERKMREENNKNLK</sequence>
<protein>
    <submittedName>
        <fullName evidence="3">Uncharacterized protein</fullName>
    </submittedName>
</protein>
<evidence type="ECO:0000256" key="1">
    <source>
        <dbReference type="SAM" id="MobiDB-lite"/>
    </source>
</evidence>
<dbReference type="Proteomes" id="UP001432027">
    <property type="component" value="Unassembled WGS sequence"/>
</dbReference>
<feature type="region of interest" description="Disordered" evidence="1">
    <location>
        <begin position="189"/>
        <end position="294"/>
    </location>
</feature>
<reference evidence="3" key="1">
    <citation type="submission" date="2023-10" db="EMBL/GenBank/DDBJ databases">
        <title>Genome assembly of Pristionchus species.</title>
        <authorList>
            <person name="Yoshida K."/>
            <person name="Sommer R.J."/>
        </authorList>
    </citation>
    <scope>NUCLEOTIDE SEQUENCE</scope>
    <source>
        <strain evidence="3">RS0144</strain>
    </source>
</reference>
<dbReference type="AlphaFoldDB" id="A0AAV5T2V6"/>
<feature type="chain" id="PRO_5043674961" evidence="2">
    <location>
        <begin position="18"/>
        <end position="294"/>
    </location>
</feature>
<feature type="region of interest" description="Disordered" evidence="1">
    <location>
        <begin position="100"/>
        <end position="119"/>
    </location>
</feature>
<feature type="compositionally biased region" description="Low complexity" evidence="1">
    <location>
        <begin position="202"/>
        <end position="214"/>
    </location>
</feature>
<evidence type="ECO:0000313" key="3">
    <source>
        <dbReference type="EMBL" id="GMS89810.1"/>
    </source>
</evidence>
<feature type="compositionally biased region" description="Basic and acidic residues" evidence="1">
    <location>
        <begin position="247"/>
        <end position="294"/>
    </location>
</feature>